<dbReference type="Proteomes" id="UP000510686">
    <property type="component" value="Chromosome 1"/>
</dbReference>
<dbReference type="AlphaFoldDB" id="A0A7D5YST6"/>
<keyword evidence="3" id="KW-1185">Reference proteome</keyword>
<dbReference type="OrthoDB" id="4771101at2759"/>
<protein>
    <submittedName>
        <fullName evidence="2">Uncharacterized protein</fullName>
    </submittedName>
</protein>
<evidence type="ECO:0000313" key="2">
    <source>
        <dbReference type="EMBL" id="QLI64944.1"/>
    </source>
</evidence>
<reference evidence="2 3" key="1">
    <citation type="submission" date="2020-07" db="EMBL/GenBank/DDBJ databases">
        <title>Telomere length de novo assembly of all 7 chromosomes of the fungus, Metarhizium brunneum, using a novel assembly pipeline.</title>
        <authorList>
            <person name="Saud z."/>
            <person name="Kortsinoglou A."/>
            <person name="Kouvelis V.N."/>
            <person name="Butt T.M."/>
        </authorList>
    </citation>
    <scope>NUCLEOTIDE SEQUENCE [LARGE SCALE GENOMIC DNA]</scope>
    <source>
        <strain evidence="2 3">4556</strain>
    </source>
</reference>
<evidence type="ECO:0000256" key="1">
    <source>
        <dbReference type="SAM" id="MobiDB-lite"/>
    </source>
</evidence>
<feature type="region of interest" description="Disordered" evidence="1">
    <location>
        <begin position="85"/>
        <end position="106"/>
    </location>
</feature>
<gene>
    <name evidence="2" type="ORF">G6M90_00g022060</name>
</gene>
<sequence>MREVGRRVGDCVVVVVRDPVFCLDLLMELVQDEYQRLQAENRISSYSGNAITDPSAYFAYEGVVAAVTSERTSLAKPSLDFNFQPSSHRWPPIPPNTSTHQDRPAGTLATHHQSLVAKASGNGSNYTCHPTYAWQRTYLKLIQIVGHLSVLVY</sequence>
<dbReference type="KEGG" id="mbrn:90967494"/>
<organism evidence="2 3">
    <name type="scientific">Metarhizium brunneum</name>
    <dbReference type="NCBI Taxonomy" id="500148"/>
    <lineage>
        <taxon>Eukaryota</taxon>
        <taxon>Fungi</taxon>
        <taxon>Dikarya</taxon>
        <taxon>Ascomycota</taxon>
        <taxon>Pezizomycotina</taxon>
        <taxon>Sordariomycetes</taxon>
        <taxon>Hypocreomycetidae</taxon>
        <taxon>Hypocreales</taxon>
        <taxon>Clavicipitaceae</taxon>
        <taxon>Metarhizium</taxon>
    </lineage>
</organism>
<dbReference type="EMBL" id="CP058932">
    <property type="protein sequence ID" value="QLI64944.1"/>
    <property type="molecule type" value="Genomic_DNA"/>
</dbReference>
<evidence type="ECO:0000313" key="3">
    <source>
        <dbReference type="Proteomes" id="UP000510686"/>
    </source>
</evidence>
<proteinExistence type="predicted"/>
<dbReference type="RefSeq" id="XP_065985861.1">
    <property type="nucleotide sequence ID" value="XM_066129886.1"/>
</dbReference>
<accession>A0A7D5YST6</accession>
<dbReference type="GeneID" id="90967494"/>
<name>A0A7D5YST6_9HYPO</name>